<evidence type="ECO:0000256" key="7">
    <source>
        <dbReference type="SAM" id="MobiDB-lite"/>
    </source>
</evidence>
<dbReference type="Gene3D" id="2.60.120.260">
    <property type="entry name" value="Galactose-binding domain-like"/>
    <property type="match status" value="1"/>
</dbReference>
<keyword evidence="5 6" id="KW-0326">Glycosidase</keyword>
<evidence type="ECO:0000256" key="6">
    <source>
        <dbReference type="RuleBase" id="RU361192"/>
    </source>
</evidence>
<sequence>MRTPRLLAVLAALALTMGLPPTANAAATPTNGGFEADGGTANPTGWTTGGTASASFTEAGGRSGSYRLSHYSASAYEVETRQTLTGVSNGWHTLRVWVRSGGTSHIALRDCGGAEQRASLPISAGALWIELVVSAQVTTGRCTIALVSKGKAGTWANFDDVRFTAERTSLAIRGGDVSSLKKGEDHGAVYRTASGTAQDPLAILKANGANYIRLKVWVNPADGYNDKDDVLAVARRVKALGLKLLVDFHYSDTWADPGKQYKPAAWASYDFARLSKAVYDHTYDVLNALKAQGTTADMVQVGNETNSGMLWPEGSIDHWDQLARLLTSGANAVKAVSSSTRVALHVANGARGADVRWWFDNAVSRGVPFDVIALSYYGYWHGTLGELQQTLFDVTARYGKDVLVAETAYPFTMADADFEPNAFNDPSLLVPGYPATSEGQLANFRDVLGVVQAVPRGLGVVYWEPTWTAVPGNGWDPANPNSGDGWDNQALFDWSGKALPAITAFNR</sequence>
<reference evidence="8" key="1">
    <citation type="submission" date="2022-08" db="EMBL/GenBank/DDBJ databases">
        <authorList>
            <person name="Tistechok S."/>
            <person name="Samborskyy M."/>
            <person name="Roman I."/>
        </authorList>
    </citation>
    <scope>NUCLEOTIDE SEQUENCE</scope>
    <source>
        <strain evidence="8">DSM 103496</strain>
    </source>
</reference>
<name>A0A9X2VMH8_9PSEU</name>
<dbReference type="RefSeq" id="WP_259624937.1">
    <property type="nucleotide sequence ID" value="NZ_JANYMP010000010.1"/>
</dbReference>
<evidence type="ECO:0000256" key="1">
    <source>
        <dbReference type="ARBA" id="ARBA00001695"/>
    </source>
</evidence>
<comment type="catalytic activity">
    <reaction evidence="1 6">
        <text>The enzyme specifically hydrolyzes (1-&gt;4)-beta-D-galactosidic linkages in type I arabinogalactans.</text>
        <dbReference type="EC" id="3.2.1.89"/>
    </reaction>
</comment>
<feature type="chain" id="PRO_5041016597" description="Arabinogalactan endo-beta-1,4-galactanase" evidence="6">
    <location>
        <begin position="26"/>
        <end position="507"/>
    </location>
</feature>
<evidence type="ECO:0000313" key="8">
    <source>
        <dbReference type="EMBL" id="MCS7479433.1"/>
    </source>
</evidence>
<evidence type="ECO:0000256" key="3">
    <source>
        <dbReference type="ARBA" id="ARBA00012556"/>
    </source>
</evidence>
<dbReference type="PANTHER" id="PTHR34983:SF1">
    <property type="entry name" value="ARABINOGALACTAN ENDO-BETA-1,4-GALACTANASE A"/>
    <property type="match status" value="1"/>
</dbReference>
<feature type="signal peptide" evidence="6">
    <location>
        <begin position="1"/>
        <end position="25"/>
    </location>
</feature>
<dbReference type="GO" id="GO:0031218">
    <property type="term" value="F:arabinogalactan endo-1,4-beta-galactosidase activity"/>
    <property type="evidence" value="ECO:0007669"/>
    <property type="project" value="UniProtKB-EC"/>
</dbReference>
<dbReference type="InterPro" id="IPR011683">
    <property type="entry name" value="Glyco_hydro_53"/>
</dbReference>
<accession>A0A9X2VMH8</accession>
<dbReference type="GO" id="GO:0015926">
    <property type="term" value="F:glucosidase activity"/>
    <property type="evidence" value="ECO:0007669"/>
    <property type="project" value="InterPro"/>
</dbReference>
<evidence type="ECO:0000256" key="2">
    <source>
        <dbReference type="ARBA" id="ARBA00010687"/>
    </source>
</evidence>
<dbReference type="Pfam" id="PF07745">
    <property type="entry name" value="Glyco_hydro_53"/>
    <property type="match status" value="1"/>
</dbReference>
<comment type="similarity">
    <text evidence="2 6">Belongs to the glycosyl hydrolase 53 family.</text>
</comment>
<dbReference type="EC" id="3.2.1.89" evidence="3 6"/>
<proteinExistence type="inferred from homology"/>
<dbReference type="Gene3D" id="3.20.20.80">
    <property type="entry name" value="Glycosidases"/>
    <property type="match status" value="1"/>
</dbReference>
<dbReference type="EMBL" id="JANYMP010000010">
    <property type="protein sequence ID" value="MCS7479433.1"/>
    <property type="molecule type" value="Genomic_DNA"/>
</dbReference>
<evidence type="ECO:0000256" key="4">
    <source>
        <dbReference type="ARBA" id="ARBA00022801"/>
    </source>
</evidence>
<keyword evidence="9" id="KW-1185">Reference proteome</keyword>
<dbReference type="PANTHER" id="PTHR34983">
    <property type="entry name" value="ARABINOGALACTAN ENDO-BETA-1,4-GALACTANASE A"/>
    <property type="match status" value="1"/>
</dbReference>
<keyword evidence="4 6" id="KW-0378">Hydrolase</keyword>
<organism evidence="8 9">
    <name type="scientific">Umezawaea endophytica</name>
    <dbReference type="NCBI Taxonomy" id="1654476"/>
    <lineage>
        <taxon>Bacteria</taxon>
        <taxon>Bacillati</taxon>
        <taxon>Actinomycetota</taxon>
        <taxon>Actinomycetes</taxon>
        <taxon>Pseudonocardiales</taxon>
        <taxon>Pseudonocardiaceae</taxon>
        <taxon>Umezawaea</taxon>
    </lineage>
</organism>
<dbReference type="SUPFAM" id="SSF51445">
    <property type="entry name" value="(Trans)glycosidases"/>
    <property type="match status" value="1"/>
</dbReference>
<keyword evidence="6" id="KW-0732">Signal</keyword>
<dbReference type="Proteomes" id="UP001141259">
    <property type="component" value="Unassembled WGS sequence"/>
</dbReference>
<evidence type="ECO:0000313" key="9">
    <source>
        <dbReference type="Proteomes" id="UP001141259"/>
    </source>
</evidence>
<feature type="region of interest" description="Disordered" evidence="7">
    <location>
        <begin position="26"/>
        <end position="51"/>
    </location>
</feature>
<dbReference type="InterPro" id="IPR017853">
    <property type="entry name" value="GH"/>
</dbReference>
<comment type="caution">
    <text evidence="8">The sequence shown here is derived from an EMBL/GenBank/DDBJ whole genome shotgun (WGS) entry which is preliminary data.</text>
</comment>
<evidence type="ECO:0000256" key="5">
    <source>
        <dbReference type="ARBA" id="ARBA00023295"/>
    </source>
</evidence>
<gene>
    <name evidence="8" type="ORF">NZH93_21440</name>
</gene>
<dbReference type="AlphaFoldDB" id="A0A9X2VMH8"/>
<dbReference type="GO" id="GO:0045490">
    <property type="term" value="P:pectin catabolic process"/>
    <property type="evidence" value="ECO:0007669"/>
    <property type="project" value="TreeGrafter"/>
</dbReference>
<protein>
    <recommendedName>
        <fullName evidence="3 6">Arabinogalactan endo-beta-1,4-galactanase</fullName>
        <ecNumber evidence="3 6">3.2.1.89</ecNumber>
    </recommendedName>
</protein>